<reference evidence="8 9" key="1">
    <citation type="submission" date="2020-04" db="EMBL/GenBank/DDBJ databases">
        <title>Genome sequencing of novel species.</title>
        <authorList>
            <person name="Heo J."/>
            <person name="Kim S.-J."/>
            <person name="Kim J.-S."/>
            <person name="Hong S.-B."/>
            <person name="Kwon S.-W."/>
        </authorList>
    </citation>
    <scope>NUCLEOTIDE SEQUENCE [LARGE SCALE GENOMIC DNA]</scope>
    <source>
        <strain evidence="8 9">MFER-1</strain>
    </source>
</reference>
<dbReference type="InterPro" id="IPR009057">
    <property type="entry name" value="Homeodomain-like_sf"/>
</dbReference>
<evidence type="ECO:0000256" key="4">
    <source>
        <dbReference type="PROSITE-ProRule" id="PRU00169"/>
    </source>
</evidence>
<dbReference type="Gene3D" id="1.10.10.60">
    <property type="entry name" value="Homeodomain-like"/>
    <property type="match status" value="2"/>
</dbReference>
<dbReference type="CDD" id="cd17536">
    <property type="entry name" value="REC_YesN-like"/>
    <property type="match status" value="1"/>
</dbReference>
<dbReference type="GO" id="GO:0003700">
    <property type="term" value="F:DNA-binding transcription factor activity"/>
    <property type="evidence" value="ECO:0007669"/>
    <property type="project" value="InterPro"/>
</dbReference>
<evidence type="ECO:0000313" key="9">
    <source>
        <dbReference type="Proteomes" id="UP000502248"/>
    </source>
</evidence>
<feature type="coiled-coil region" evidence="5">
    <location>
        <begin position="106"/>
        <end position="140"/>
    </location>
</feature>
<dbReference type="AlphaFoldDB" id="A0A7Z2VJ61"/>
<dbReference type="Pfam" id="PF00072">
    <property type="entry name" value="Response_reg"/>
    <property type="match status" value="1"/>
</dbReference>
<keyword evidence="5" id="KW-0175">Coiled coil</keyword>
<dbReference type="PROSITE" id="PS01124">
    <property type="entry name" value="HTH_ARAC_FAMILY_2"/>
    <property type="match status" value="1"/>
</dbReference>
<evidence type="ECO:0000256" key="5">
    <source>
        <dbReference type="SAM" id="Coils"/>
    </source>
</evidence>
<feature type="domain" description="Response regulatory" evidence="7">
    <location>
        <begin position="3"/>
        <end position="120"/>
    </location>
</feature>
<keyword evidence="4" id="KW-0597">Phosphoprotein</keyword>
<accession>A0A7Z2VJ61</accession>
<feature type="modified residue" description="4-aspartylphosphate" evidence="4">
    <location>
        <position position="55"/>
    </location>
</feature>
<dbReference type="SMART" id="SM00448">
    <property type="entry name" value="REC"/>
    <property type="match status" value="1"/>
</dbReference>
<dbReference type="InterPro" id="IPR018060">
    <property type="entry name" value="HTH_AraC"/>
</dbReference>
<protein>
    <submittedName>
        <fullName evidence="8">Helix-turn-helix domain-containing protein</fullName>
    </submittedName>
</protein>
<dbReference type="PANTHER" id="PTHR43280">
    <property type="entry name" value="ARAC-FAMILY TRANSCRIPTIONAL REGULATOR"/>
    <property type="match status" value="1"/>
</dbReference>
<evidence type="ECO:0000313" key="8">
    <source>
        <dbReference type="EMBL" id="QJD84024.1"/>
    </source>
</evidence>
<keyword evidence="2" id="KW-0238">DNA-binding</keyword>
<feature type="domain" description="HTH araC/xylS-type" evidence="6">
    <location>
        <begin position="445"/>
        <end position="543"/>
    </location>
</feature>
<dbReference type="PRINTS" id="PR00032">
    <property type="entry name" value="HTHARAC"/>
</dbReference>
<dbReference type="GO" id="GO:0000160">
    <property type="term" value="P:phosphorelay signal transduction system"/>
    <property type="evidence" value="ECO:0007669"/>
    <property type="project" value="InterPro"/>
</dbReference>
<evidence type="ECO:0000256" key="2">
    <source>
        <dbReference type="ARBA" id="ARBA00023125"/>
    </source>
</evidence>
<name>A0A7Z2VJ61_9BACL</name>
<gene>
    <name evidence="8" type="ORF">HH215_13070</name>
</gene>
<keyword evidence="1" id="KW-0805">Transcription regulation</keyword>
<dbReference type="PANTHER" id="PTHR43280:SF28">
    <property type="entry name" value="HTH-TYPE TRANSCRIPTIONAL ACTIVATOR RHAS"/>
    <property type="match status" value="1"/>
</dbReference>
<keyword evidence="9" id="KW-1185">Reference proteome</keyword>
<organism evidence="8 9">
    <name type="scientific">Cohnella herbarum</name>
    <dbReference type="NCBI Taxonomy" id="2728023"/>
    <lineage>
        <taxon>Bacteria</taxon>
        <taxon>Bacillati</taxon>
        <taxon>Bacillota</taxon>
        <taxon>Bacilli</taxon>
        <taxon>Bacillales</taxon>
        <taxon>Paenibacillaceae</taxon>
        <taxon>Cohnella</taxon>
    </lineage>
</organism>
<dbReference type="SUPFAM" id="SSF46689">
    <property type="entry name" value="Homeodomain-like"/>
    <property type="match status" value="2"/>
</dbReference>
<dbReference type="Proteomes" id="UP000502248">
    <property type="component" value="Chromosome"/>
</dbReference>
<dbReference type="InterPro" id="IPR020449">
    <property type="entry name" value="Tscrpt_reg_AraC-type_HTH"/>
</dbReference>
<evidence type="ECO:0000256" key="3">
    <source>
        <dbReference type="ARBA" id="ARBA00023163"/>
    </source>
</evidence>
<dbReference type="InterPro" id="IPR001789">
    <property type="entry name" value="Sig_transdc_resp-reg_receiver"/>
</dbReference>
<evidence type="ECO:0000259" key="6">
    <source>
        <dbReference type="PROSITE" id="PS01124"/>
    </source>
</evidence>
<dbReference type="Pfam" id="PF12833">
    <property type="entry name" value="HTH_18"/>
    <property type="match status" value="1"/>
</dbReference>
<proteinExistence type="predicted"/>
<dbReference type="KEGG" id="cheb:HH215_13070"/>
<dbReference type="SMART" id="SM00342">
    <property type="entry name" value="HTH_ARAC"/>
    <property type="match status" value="1"/>
</dbReference>
<dbReference type="GO" id="GO:0043565">
    <property type="term" value="F:sequence-specific DNA binding"/>
    <property type="evidence" value="ECO:0007669"/>
    <property type="project" value="InterPro"/>
</dbReference>
<dbReference type="EMBL" id="CP051680">
    <property type="protein sequence ID" value="QJD84024.1"/>
    <property type="molecule type" value="Genomic_DNA"/>
</dbReference>
<dbReference type="InterPro" id="IPR011006">
    <property type="entry name" value="CheY-like_superfamily"/>
</dbReference>
<keyword evidence="3" id="KW-0804">Transcription</keyword>
<evidence type="ECO:0000256" key="1">
    <source>
        <dbReference type="ARBA" id="ARBA00023015"/>
    </source>
</evidence>
<evidence type="ECO:0000259" key="7">
    <source>
        <dbReference type="PROSITE" id="PS50110"/>
    </source>
</evidence>
<dbReference type="PROSITE" id="PS00041">
    <property type="entry name" value="HTH_ARAC_FAMILY_1"/>
    <property type="match status" value="1"/>
</dbReference>
<dbReference type="PROSITE" id="PS50110">
    <property type="entry name" value="RESPONSE_REGULATORY"/>
    <property type="match status" value="1"/>
</dbReference>
<dbReference type="RefSeq" id="WP_169280309.1">
    <property type="nucleotide sequence ID" value="NZ_CP051680.1"/>
</dbReference>
<dbReference type="InterPro" id="IPR018062">
    <property type="entry name" value="HTH_AraC-typ_CS"/>
</dbReference>
<dbReference type="SUPFAM" id="SSF52172">
    <property type="entry name" value="CheY-like"/>
    <property type="match status" value="1"/>
</dbReference>
<sequence length="548" mass="61931">MYRLLAVDDEAIITDGVTEIIGGLNIPGLDICKAYSGMEALEWLDSTRVDIVLSDIRMPELDGLELMDIIRGKWPRCRIIFLTGYDDFESVYKAIQIQGVRFLLKTEGYAKVIAEVRDSIRELEEELRTDHLLRQATEQRSTLETMAQGDYFRQLLIGTEFIEAEERAADFRNLSICLDSFLPVLPVLGSFLKTSPGTGYTVRQEMALAAKFLVGRYLQDRTRCVGIVDRYGDLLWLIQPQNSDAERMESYADVVRFLEGTLELAQEACSEALGTEMAFTLSGHACEWNLLPSAYDRIRQLQHVRIGDGTSMVMTAAVAIPQDPAMPGQPRGTIRSERFELLAGHLESGRSEAFQALMKEVFQPLHPNHGTDKIQAMELYYSAALVLLSYINRRQLEDLVPISGLMQFDAHPSWEEGVAYLERTVETLFAHRRCGEGSRAAGAVQEIGAYIEKHLDEDLSLVRLSKRFHFNPSYLSRVFKQESGMNLSDFIERARLRRAKELLGREGLRINEIGAKVGYESPHSFSRFFKKSTGTTPQEYRDAARGLA</sequence>
<dbReference type="Gene3D" id="3.40.50.2300">
    <property type="match status" value="1"/>
</dbReference>